<dbReference type="InterPro" id="IPR055487">
    <property type="entry name" value="DUF7059"/>
</dbReference>
<feature type="domain" description="Methyltransferase small" evidence="5">
    <location>
        <begin position="144"/>
        <end position="236"/>
    </location>
</feature>
<dbReference type="GO" id="GO:0008168">
    <property type="term" value="F:methyltransferase activity"/>
    <property type="evidence" value="ECO:0007669"/>
    <property type="project" value="UniProtKB-KW"/>
</dbReference>
<dbReference type="Gene3D" id="3.40.50.150">
    <property type="entry name" value="Vaccinia Virus protein VP39"/>
    <property type="match status" value="1"/>
</dbReference>
<dbReference type="InterPro" id="IPR046977">
    <property type="entry name" value="RsmC/RlmG"/>
</dbReference>
<proteinExistence type="predicted"/>
<dbReference type="InterPro" id="IPR007848">
    <property type="entry name" value="Small_mtfrase_dom"/>
</dbReference>
<gene>
    <name evidence="8" type="ORF">RHODO2019_09280</name>
</gene>
<evidence type="ECO:0000256" key="2">
    <source>
        <dbReference type="ARBA" id="ARBA00022552"/>
    </source>
</evidence>
<reference evidence="8" key="1">
    <citation type="submission" date="2022-10" db="EMBL/GenBank/DDBJ databases">
        <title>Rhodococcus sp.75.</title>
        <authorList>
            <person name="Sun M."/>
        </authorList>
    </citation>
    <scope>NUCLEOTIDE SEQUENCE</scope>
    <source>
        <strain evidence="8">75</strain>
    </source>
</reference>
<evidence type="ECO:0000256" key="1">
    <source>
        <dbReference type="ARBA" id="ARBA00022490"/>
    </source>
</evidence>
<dbReference type="PANTHER" id="PTHR47816:SF4">
    <property type="entry name" value="RIBOSOMAL RNA SMALL SUBUNIT METHYLTRANSFERASE C"/>
    <property type="match status" value="1"/>
</dbReference>
<feature type="domain" description="DUF7059" evidence="6">
    <location>
        <begin position="18"/>
        <end position="98"/>
    </location>
</feature>
<dbReference type="PROSITE" id="PS00092">
    <property type="entry name" value="N6_MTASE"/>
    <property type="match status" value="1"/>
</dbReference>
<dbReference type="GO" id="GO:0032259">
    <property type="term" value="P:methylation"/>
    <property type="evidence" value="ECO:0007669"/>
    <property type="project" value="UniProtKB-KW"/>
</dbReference>
<evidence type="ECO:0000259" key="6">
    <source>
        <dbReference type="Pfam" id="PF23186"/>
    </source>
</evidence>
<organism evidence="8 9">
    <name type="scientific">Rhodococcus antarcticus</name>
    <dbReference type="NCBI Taxonomy" id="2987751"/>
    <lineage>
        <taxon>Bacteria</taxon>
        <taxon>Bacillati</taxon>
        <taxon>Actinomycetota</taxon>
        <taxon>Actinomycetes</taxon>
        <taxon>Mycobacteriales</taxon>
        <taxon>Nocardiaceae</taxon>
        <taxon>Rhodococcus</taxon>
    </lineage>
</organism>
<name>A0ABY6P4K6_9NOCA</name>
<dbReference type="EMBL" id="CP110615">
    <property type="protein sequence ID" value="UZJ26600.1"/>
    <property type="molecule type" value="Genomic_DNA"/>
</dbReference>
<evidence type="ECO:0000259" key="5">
    <source>
        <dbReference type="Pfam" id="PF05175"/>
    </source>
</evidence>
<keyword evidence="3 8" id="KW-0489">Methyltransferase</keyword>
<dbReference type="PANTHER" id="PTHR47816">
    <property type="entry name" value="RIBOSOMAL RNA SMALL SUBUNIT METHYLTRANSFERASE C"/>
    <property type="match status" value="1"/>
</dbReference>
<dbReference type="InterPro" id="IPR029063">
    <property type="entry name" value="SAM-dependent_MTases_sf"/>
</dbReference>
<dbReference type="Pfam" id="PF25004">
    <property type="entry name" value="DUF7782"/>
    <property type="match status" value="1"/>
</dbReference>
<accession>A0ABY6P4K6</accession>
<evidence type="ECO:0000313" key="9">
    <source>
        <dbReference type="Proteomes" id="UP001164965"/>
    </source>
</evidence>
<evidence type="ECO:0000256" key="4">
    <source>
        <dbReference type="ARBA" id="ARBA00022679"/>
    </source>
</evidence>
<feature type="domain" description="DUF7782" evidence="7">
    <location>
        <begin position="383"/>
        <end position="495"/>
    </location>
</feature>
<dbReference type="Proteomes" id="UP001164965">
    <property type="component" value="Chromosome"/>
</dbReference>
<dbReference type="Pfam" id="PF23186">
    <property type="entry name" value="DUF7059"/>
    <property type="match status" value="1"/>
</dbReference>
<dbReference type="SUPFAM" id="SSF53335">
    <property type="entry name" value="S-adenosyl-L-methionine-dependent methyltransferases"/>
    <property type="match status" value="1"/>
</dbReference>
<keyword evidence="1" id="KW-0963">Cytoplasm</keyword>
<keyword evidence="2" id="KW-0698">rRNA processing</keyword>
<dbReference type="InterPro" id="IPR056684">
    <property type="entry name" value="DUF7782"/>
</dbReference>
<evidence type="ECO:0000259" key="7">
    <source>
        <dbReference type="Pfam" id="PF25004"/>
    </source>
</evidence>
<keyword evidence="9" id="KW-1185">Reference proteome</keyword>
<dbReference type="CDD" id="cd02440">
    <property type="entry name" value="AdoMet_MTases"/>
    <property type="match status" value="1"/>
</dbReference>
<protein>
    <submittedName>
        <fullName evidence="8">Methyltransferase</fullName>
    </submittedName>
</protein>
<keyword evidence="4" id="KW-0808">Transferase</keyword>
<evidence type="ECO:0000313" key="8">
    <source>
        <dbReference type="EMBL" id="UZJ26600.1"/>
    </source>
</evidence>
<sequence length="499" mass="52356">MPDLLPITAALRACFLRVGYDADSVLSLLGADAHAAMGRGEAVPARRAARGGGELGTLVRLFLLGDPAGAEEVAAALAPVDLADALATGLLEAHHDDVLGDGVRTALDVRPLDTGTGTRWLVSDLDGDLRPRETDREHVPGLGQASLSLLRAIPTAPVGTVLDLGTGCGVQAVHVAAHAEHVTGTDLSDRALALARASCALNELDVELLRGSWFEPVAGRTFDQVVANPPFVVGPPRVQHTYRDSGLDLDGASELVVRGAPDHLVPGGTATVLASWVHLAGQDWRARVASWVPPHGVDAWVVQRDVADPALYVGTWLRDAGLDPRSADGAARSQEWLEHFDRSGVVGIGFGYVTLRRTDEPSDVLCEDLTHGFDDPLGPEALAYLARLEWLRSHDLLGSTFVVAPGTALQRVSVAAAGGGWEQVVVRLHRGDGPAWQHETDDLGAALLAGMRAGGLPLGELVALLEVAHDEPEDALLAGAVELVDGLVRHGLVLPAELA</sequence>
<dbReference type="Pfam" id="PF05175">
    <property type="entry name" value="MTS"/>
    <property type="match status" value="1"/>
</dbReference>
<dbReference type="InterPro" id="IPR002052">
    <property type="entry name" value="DNA_methylase_N6_adenine_CS"/>
</dbReference>
<evidence type="ECO:0000256" key="3">
    <source>
        <dbReference type="ARBA" id="ARBA00022603"/>
    </source>
</evidence>